<keyword evidence="1" id="KW-1185">Reference proteome</keyword>
<sequence length="117" mass="13496">MPFVSLRTRRTKQIGGPIEKLSPWNMSRNLTCDSQLSLYELDSIYSTKETHWELKQTLEIKGGGVLKKFSRQDDPDSILYDLKVPGGKTVVLQKYLNQKSIHTYDPETCKVRYISSQ</sequence>
<dbReference type="Proteomes" id="UP000887574">
    <property type="component" value="Unplaced"/>
</dbReference>
<evidence type="ECO:0000313" key="2">
    <source>
        <dbReference type="WBParaSite" id="jg15756"/>
    </source>
</evidence>
<organism evidence="1 2">
    <name type="scientific">Ditylenchus dipsaci</name>
    <dbReference type="NCBI Taxonomy" id="166011"/>
    <lineage>
        <taxon>Eukaryota</taxon>
        <taxon>Metazoa</taxon>
        <taxon>Ecdysozoa</taxon>
        <taxon>Nematoda</taxon>
        <taxon>Chromadorea</taxon>
        <taxon>Rhabditida</taxon>
        <taxon>Tylenchina</taxon>
        <taxon>Tylenchomorpha</taxon>
        <taxon>Sphaerularioidea</taxon>
        <taxon>Anguinidae</taxon>
        <taxon>Anguininae</taxon>
        <taxon>Ditylenchus</taxon>
    </lineage>
</organism>
<proteinExistence type="predicted"/>
<dbReference type="WBParaSite" id="jg15756">
    <property type="protein sequence ID" value="jg15756"/>
    <property type="gene ID" value="jg15756"/>
</dbReference>
<dbReference type="AlphaFoldDB" id="A0A915D5D8"/>
<name>A0A915D5D8_9BILA</name>
<reference evidence="2" key="1">
    <citation type="submission" date="2022-11" db="UniProtKB">
        <authorList>
            <consortium name="WormBaseParasite"/>
        </authorList>
    </citation>
    <scope>IDENTIFICATION</scope>
</reference>
<protein>
    <submittedName>
        <fullName evidence="2">Uncharacterized protein</fullName>
    </submittedName>
</protein>
<accession>A0A915D5D8</accession>
<evidence type="ECO:0000313" key="1">
    <source>
        <dbReference type="Proteomes" id="UP000887574"/>
    </source>
</evidence>